<dbReference type="SUPFAM" id="SSF51445">
    <property type="entry name" value="(Trans)glycosidases"/>
    <property type="match status" value="1"/>
</dbReference>
<sequence>MSGEDYNWGYDPLNYNLPEGSYATDAFHGEVRVRECRAMVQALHSAGLGVVM</sequence>
<dbReference type="PANTHER" id="PTHR43002">
    <property type="entry name" value="GLYCOGEN DEBRANCHING ENZYME"/>
    <property type="match status" value="1"/>
</dbReference>
<comment type="caution">
    <text evidence="1">The sequence shown here is derived from an EMBL/GenBank/DDBJ whole genome shotgun (WGS) entry which is preliminary data.</text>
</comment>
<evidence type="ECO:0000313" key="1">
    <source>
        <dbReference type="EMBL" id="EKC50296.1"/>
    </source>
</evidence>
<dbReference type="Gene3D" id="3.20.20.80">
    <property type="entry name" value="Glycosidases"/>
    <property type="match status" value="1"/>
</dbReference>
<organism evidence="1">
    <name type="scientific">human gut metagenome</name>
    <dbReference type="NCBI Taxonomy" id="408170"/>
    <lineage>
        <taxon>unclassified sequences</taxon>
        <taxon>metagenomes</taxon>
        <taxon>organismal metagenomes</taxon>
    </lineage>
</organism>
<name>K1SSQ7_9ZZZZ</name>
<dbReference type="AlphaFoldDB" id="K1SSQ7"/>
<accession>K1SSQ7</accession>
<dbReference type="EMBL" id="AJWY01012309">
    <property type="protein sequence ID" value="EKC50296.1"/>
    <property type="molecule type" value="Genomic_DNA"/>
</dbReference>
<feature type="non-terminal residue" evidence="1">
    <location>
        <position position="52"/>
    </location>
</feature>
<protein>
    <submittedName>
        <fullName evidence="1">Pullulanase, type I</fullName>
    </submittedName>
</protein>
<proteinExistence type="predicted"/>
<dbReference type="InterPro" id="IPR017853">
    <property type="entry name" value="GH"/>
</dbReference>
<gene>
    <name evidence="1" type="ORF">LEA_17958</name>
</gene>
<reference evidence="1" key="1">
    <citation type="journal article" date="2013" name="Environ. Microbiol.">
        <title>Microbiota from the distal guts of lean and obese adolescents exhibit partial functional redundancy besides clear differences in community structure.</title>
        <authorList>
            <person name="Ferrer M."/>
            <person name="Ruiz A."/>
            <person name="Lanza F."/>
            <person name="Haange S.B."/>
            <person name="Oberbach A."/>
            <person name="Till H."/>
            <person name="Bargiela R."/>
            <person name="Campoy C."/>
            <person name="Segura M.T."/>
            <person name="Richter M."/>
            <person name="von Bergen M."/>
            <person name="Seifert J."/>
            <person name="Suarez A."/>
        </authorList>
    </citation>
    <scope>NUCLEOTIDE SEQUENCE</scope>
</reference>